<evidence type="ECO:0000313" key="2">
    <source>
        <dbReference type="EMBL" id="VFK48942.1"/>
    </source>
</evidence>
<feature type="transmembrane region" description="Helical" evidence="1">
    <location>
        <begin position="12"/>
        <end position="40"/>
    </location>
</feature>
<protein>
    <submittedName>
        <fullName evidence="2">Uncharacterized protein</fullName>
    </submittedName>
</protein>
<gene>
    <name evidence="2" type="ORF">BECKTC1821E_GA0114239_11481</name>
</gene>
<organism evidence="2">
    <name type="scientific">Candidatus Kentrum sp. TC</name>
    <dbReference type="NCBI Taxonomy" id="2126339"/>
    <lineage>
        <taxon>Bacteria</taxon>
        <taxon>Pseudomonadati</taxon>
        <taxon>Pseudomonadota</taxon>
        <taxon>Gammaproteobacteria</taxon>
        <taxon>Candidatus Kentrum</taxon>
    </lineage>
</organism>
<keyword evidence="1" id="KW-0472">Membrane</keyword>
<name>A0A450Z5A5_9GAMM</name>
<keyword evidence="1" id="KW-0812">Transmembrane</keyword>
<keyword evidence="1" id="KW-1133">Transmembrane helix</keyword>
<evidence type="ECO:0000256" key="1">
    <source>
        <dbReference type="SAM" id="Phobius"/>
    </source>
</evidence>
<dbReference type="EMBL" id="CAADFT010000148">
    <property type="protein sequence ID" value="VFK48942.1"/>
    <property type="molecule type" value="Genomic_DNA"/>
</dbReference>
<proteinExistence type="predicted"/>
<accession>A0A450Z5A5</accession>
<reference evidence="2" key="1">
    <citation type="submission" date="2019-02" db="EMBL/GenBank/DDBJ databases">
        <authorList>
            <person name="Gruber-Vodicka R. H."/>
            <person name="Seah K. B. B."/>
        </authorList>
    </citation>
    <scope>NUCLEOTIDE SEQUENCE</scope>
    <source>
        <strain evidence="2">BECK_BZ125</strain>
    </source>
</reference>
<sequence>MIDPLELPLIWIVVMAAAILRAFTGFGFGLAAVPAFALLLTPAQVGGPQRQPEPRSRDS</sequence>
<dbReference type="AlphaFoldDB" id="A0A450Z5A5"/>